<dbReference type="GO" id="GO:0019062">
    <property type="term" value="P:virion attachment to host cell"/>
    <property type="evidence" value="ECO:0007669"/>
    <property type="project" value="UniProtKB-KW"/>
</dbReference>
<keyword evidence="12" id="KW-1164">Virus endocytosis by host</keyword>
<dbReference type="GO" id="GO:0075509">
    <property type="term" value="P:endocytosis involved in viral entry into host cell"/>
    <property type="evidence" value="ECO:0007669"/>
    <property type="project" value="UniProtKB-KW"/>
</dbReference>
<evidence type="ECO:0000256" key="12">
    <source>
        <dbReference type="ARBA" id="ARBA00022890"/>
    </source>
</evidence>
<dbReference type="InterPro" id="IPR003383">
    <property type="entry name" value="Circovirus_capsid"/>
</dbReference>
<dbReference type="GO" id="GO:0039615">
    <property type="term" value="C:T=1 icosahedral viral capsid"/>
    <property type="evidence" value="ECO:0007669"/>
    <property type="project" value="UniProtKB-KW"/>
</dbReference>
<evidence type="ECO:0000256" key="7">
    <source>
        <dbReference type="ARBA" id="ARBA00022562"/>
    </source>
</evidence>
<comment type="similarity">
    <text evidence="3">Belongs to the circoviridae capsid protein family.</text>
</comment>
<evidence type="ECO:0000256" key="2">
    <source>
        <dbReference type="ARBA" id="ARBA00004328"/>
    </source>
</evidence>
<keyword evidence="5" id="KW-1163">Viral penetration into host nucleus</keyword>
<evidence type="ECO:0000313" key="16">
    <source>
        <dbReference type="EMBL" id="AXL64565.1"/>
    </source>
</evidence>
<proteinExistence type="inferred from homology"/>
<keyword evidence="7" id="KW-1048">Host nucleus</keyword>
<keyword evidence="10" id="KW-1161">Viral attachment to host cell</keyword>
<name>A0A346BLG2_9CIRC</name>
<dbReference type="EMBL" id="MG846361">
    <property type="protein sequence ID" value="AXL64565.1"/>
    <property type="molecule type" value="Genomic_DNA"/>
</dbReference>
<evidence type="ECO:0000256" key="6">
    <source>
        <dbReference type="ARBA" id="ARBA00022561"/>
    </source>
</evidence>
<evidence type="ECO:0000256" key="5">
    <source>
        <dbReference type="ARBA" id="ARBA00022524"/>
    </source>
</evidence>
<keyword evidence="8" id="KW-0945">Host-virus interaction</keyword>
<evidence type="ECO:0000256" key="13">
    <source>
        <dbReference type="ARBA" id="ARBA00023125"/>
    </source>
</evidence>
<keyword evidence="14" id="KW-1160">Virus entry into host cell</keyword>
<dbReference type="GO" id="GO:0075732">
    <property type="term" value="P:viral penetration into host nucleus"/>
    <property type="evidence" value="ECO:0007669"/>
    <property type="project" value="UniProtKB-KW"/>
</dbReference>
<dbReference type="GO" id="GO:0043657">
    <property type="term" value="C:host cell"/>
    <property type="evidence" value="ECO:0007669"/>
    <property type="project" value="GOC"/>
</dbReference>
<reference evidence="16" key="1">
    <citation type="submission" date="2018-01" db="EMBL/GenBank/DDBJ databases">
        <title>A case-control study in search for viruses in malabsorption syndrome affected and healthy chickens.</title>
        <authorList>
            <person name="Lima D.A."/>
            <person name="Roehe P.M."/>
        </authorList>
    </citation>
    <scope>NUCLEOTIDE SEQUENCE</scope>
    <source>
        <strain evidence="16">RS/BR/2015/4S</strain>
    </source>
</reference>
<keyword evidence="4" id="KW-1140">T=1 icosahedral capsid protein</keyword>
<keyword evidence="13" id="KW-0238">DNA-binding</keyword>
<keyword evidence="6" id="KW-0167">Capsid protein</keyword>
<keyword evidence="9" id="KW-1162">Viral penetration into host cytoplasm</keyword>
<organism evidence="16">
    <name type="scientific">Duck associated cyclovirus 1</name>
    <dbReference type="NCBI Taxonomy" id="2006585"/>
    <lineage>
        <taxon>Viruses</taxon>
        <taxon>Monodnaviria</taxon>
        <taxon>Shotokuvirae</taxon>
        <taxon>Cressdnaviricota</taxon>
        <taxon>Arfiviricetes</taxon>
        <taxon>Cirlivirales</taxon>
        <taxon>Circoviridae</taxon>
        <taxon>Cyclovirus</taxon>
        <taxon>Cyclovirus kacsa</taxon>
    </lineage>
</organism>
<evidence type="ECO:0000256" key="4">
    <source>
        <dbReference type="ARBA" id="ARBA00022431"/>
    </source>
</evidence>
<evidence type="ECO:0000256" key="1">
    <source>
        <dbReference type="ARBA" id="ARBA00004147"/>
    </source>
</evidence>
<sequence>MPSNRHTMANYRRKKKYGRRYRPRPLRVRLYNPKRNRLRRTQRRLKNDKYFTRFMSWTSVDVDPKIGQGWYLAPNYKSNPGFIQIAEQYSEFKVHKVVARITPGLNETYLAEQGLRYAYCPWQQDNGGSPSTNDIVSNGTDLTYGKLMNVPWAKSKRLHQSATIVYKPKCNQAIAFAPRTSSGANGNQRVISFPWVTTQAMSMGALPGMSGIMLAFDQQDPLSVIGKPLRVQVEFFLYVTFRKRRNPMLATQTPFVMDQ</sequence>
<dbReference type="Pfam" id="PF02443">
    <property type="entry name" value="Circo_capsid"/>
    <property type="match status" value="1"/>
</dbReference>
<evidence type="ECO:0000256" key="11">
    <source>
        <dbReference type="ARBA" id="ARBA00022844"/>
    </source>
</evidence>
<evidence type="ECO:0000256" key="15">
    <source>
        <dbReference type="ARBA" id="ARBA00046863"/>
    </source>
</evidence>
<dbReference type="GO" id="GO:0003677">
    <property type="term" value="F:DNA binding"/>
    <property type="evidence" value="ECO:0007669"/>
    <property type="project" value="UniProtKB-KW"/>
</dbReference>
<comment type="subunit">
    <text evidence="15">Homomultimer. Assembles in the nucleus, presumably in an immature form, then migrates to the cytoplasm once assembled as mature virion. Interacts with Rep; this interaction relocates Rep into the nucleus.</text>
</comment>
<keyword evidence="11" id="KW-0946">Virion</keyword>
<dbReference type="GO" id="GO:0019069">
    <property type="term" value="P:viral capsid assembly"/>
    <property type="evidence" value="ECO:0007669"/>
    <property type="project" value="InterPro"/>
</dbReference>
<evidence type="ECO:0000256" key="10">
    <source>
        <dbReference type="ARBA" id="ARBA00022804"/>
    </source>
</evidence>
<evidence type="ECO:0000256" key="3">
    <source>
        <dbReference type="ARBA" id="ARBA00010301"/>
    </source>
</evidence>
<evidence type="ECO:0000256" key="8">
    <source>
        <dbReference type="ARBA" id="ARBA00022581"/>
    </source>
</evidence>
<evidence type="ECO:0000256" key="14">
    <source>
        <dbReference type="ARBA" id="ARBA00023296"/>
    </source>
</evidence>
<evidence type="ECO:0000256" key="9">
    <source>
        <dbReference type="ARBA" id="ARBA00022595"/>
    </source>
</evidence>
<protein>
    <submittedName>
        <fullName evidence="16">Capsid protein</fullName>
    </submittedName>
</protein>
<accession>A0A346BLG2</accession>
<dbReference type="GO" id="GO:0042025">
    <property type="term" value="C:host cell nucleus"/>
    <property type="evidence" value="ECO:0007669"/>
    <property type="project" value="UniProtKB-SubCell"/>
</dbReference>
<comment type="subcellular location">
    <subcellularLocation>
        <location evidence="1">Host nucleus</location>
    </subcellularLocation>
    <subcellularLocation>
        <location evidence="2">Virion</location>
    </subcellularLocation>
</comment>